<keyword evidence="2" id="KW-1185">Reference proteome</keyword>
<name>A0AC60NTW3_IXOPE</name>
<evidence type="ECO:0000313" key="2">
    <source>
        <dbReference type="Proteomes" id="UP000805193"/>
    </source>
</evidence>
<accession>A0AC60NTW3</accession>
<dbReference type="Proteomes" id="UP000805193">
    <property type="component" value="Unassembled WGS sequence"/>
</dbReference>
<dbReference type="EMBL" id="JABSTQ010011511">
    <property type="protein sequence ID" value="KAG0410576.1"/>
    <property type="molecule type" value="Genomic_DNA"/>
</dbReference>
<sequence length="968" mass="106317">MEAARVGSNPIPVAKTFLKEDTVAFFYYLLDLTDNAWVPYRPWPLGCPCESVSPVEGPRPPAARRRVFPVDVASAPHVACSSGANIAAAIDLCGGSSTPVSVARYLEDMLNHGDEMSLQERVSDLEKKILEQTDEITCLRSTIADLARRMNQLEGRAPVITNSNSHGTTPTKAGLPSLPQHPQPQQRHSLHRQTSNSSSSSHVDGAPPHNGHHHQPPSPHSAPSRRLSYFPTASTTSLHSEGGQSSTSASPVPSPAPSSYRSSPSPRQTPSPNRHISASTSNLAAMKRWSSCSSQDFTAANRRIVSGSLYNLPMRSASGTLLRHGTKDAQLNSEEGTVRMFLRGRPIVMHIPSDQLHDYSLTKVNSAPHQRLKLEWVYGYRGRDCRANLFLLPTGEMVYFIAAVVVLYNVEDQIQRHYLGHSDDIKCLAVHPNKLLIATGQVASIDRRDRKPHVRIWDSVSLNTLHVIGVGDFERAVSCIAFSKMDGGSILCAVDDSSEHTISLWDWQRGERGSKITETKSASDAVLAVEFHPMDRHVLVTLGKGHIHFWDMEGGTLAKKLGIFEKNNKPKYVLCMTFTDLGELLTGDSNGNIMVWQRGSNRVARVVSNAHDGPLFSICAMKDGTIVTGGAKDRKVVQWDANLVRTGQEAKLPDMVGGIRTLTQGKGSLLLIGTTRNSILQGTFSLNFSTVVQGHTEEIWALAVNPTQNQFVTGGYDCQVHLWDTLSHSVVWSRDLGEQAQAACFSPDGSVLVLTTRTGRWSVMDSATRQLYSMHTDGTEPIDAVGFSPNGQLLALGSRDNFIYVYQVSDEGRKYNRISRCSGHSSFITHLDWSEDCTYLRSCSGDYELLFWNALVCRQVTNMSITRDLKWHTQSCTIGFNAFGIWPENADGTDVNTCARSHSSKLLVTGDDFGKVKLFSYPASQPKCLSHAYGGHSSHVTAVDFMPDDTRLISLGGRDCSILQWAVL</sequence>
<protein>
    <submittedName>
        <fullName evidence="1">Uncharacterized protein</fullName>
    </submittedName>
</protein>
<gene>
    <name evidence="1" type="ORF">HPB47_012313</name>
</gene>
<organism evidence="1 2">
    <name type="scientific">Ixodes persulcatus</name>
    <name type="common">Taiga tick</name>
    <dbReference type="NCBI Taxonomy" id="34615"/>
    <lineage>
        <taxon>Eukaryota</taxon>
        <taxon>Metazoa</taxon>
        <taxon>Ecdysozoa</taxon>
        <taxon>Arthropoda</taxon>
        <taxon>Chelicerata</taxon>
        <taxon>Arachnida</taxon>
        <taxon>Acari</taxon>
        <taxon>Parasitiformes</taxon>
        <taxon>Ixodida</taxon>
        <taxon>Ixodoidea</taxon>
        <taxon>Ixodidae</taxon>
        <taxon>Ixodinae</taxon>
        <taxon>Ixodes</taxon>
    </lineage>
</organism>
<proteinExistence type="predicted"/>
<reference evidence="1 2" key="1">
    <citation type="journal article" date="2020" name="Cell">
        <title>Large-Scale Comparative Analyses of Tick Genomes Elucidate Their Genetic Diversity and Vector Capacities.</title>
        <authorList>
            <consortium name="Tick Genome and Microbiome Consortium (TIGMIC)"/>
            <person name="Jia N."/>
            <person name="Wang J."/>
            <person name="Shi W."/>
            <person name="Du L."/>
            <person name="Sun Y."/>
            <person name="Zhan W."/>
            <person name="Jiang J.F."/>
            <person name="Wang Q."/>
            <person name="Zhang B."/>
            <person name="Ji P."/>
            <person name="Bell-Sakyi L."/>
            <person name="Cui X.M."/>
            <person name="Yuan T.T."/>
            <person name="Jiang B.G."/>
            <person name="Yang W.F."/>
            <person name="Lam T.T."/>
            <person name="Chang Q.C."/>
            <person name="Ding S.J."/>
            <person name="Wang X.J."/>
            <person name="Zhu J.G."/>
            <person name="Ruan X.D."/>
            <person name="Zhao L."/>
            <person name="Wei J.T."/>
            <person name="Ye R.Z."/>
            <person name="Que T.C."/>
            <person name="Du C.H."/>
            <person name="Zhou Y.H."/>
            <person name="Cheng J.X."/>
            <person name="Dai P.F."/>
            <person name="Guo W.B."/>
            <person name="Han X.H."/>
            <person name="Huang E.J."/>
            <person name="Li L.F."/>
            <person name="Wei W."/>
            <person name="Gao Y.C."/>
            <person name="Liu J.Z."/>
            <person name="Shao H.Z."/>
            <person name="Wang X."/>
            <person name="Wang C.C."/>
            <person name="Yang T.C."/>
            <person name="Huo Q.B."/>
            <person name="Li W."/>
            <person name="Chen H.Y."/>
            <person name="Chen S.E."/>
            <person name="Zhou L.G."/>
            <person name="Ni X.B."/>
            <person name="Tian J.H."/>
            <person name="Sheng Y."/>
            <person name="Liu T."/>
            <person name="Pan Y.S."/>
            <person name="Xia L.Y."/>
            <person name="Li J."/>
            <person name="Zhao F."/>
            <person name="Cao W.C."/>
        </authorList>
    </citation>
    <scope>NUCLEOTIDE SEQUENCE [LARGE SCALE GENOMIC DNA]</scope>
    <source>
        <strain evidence="1">Iper-2018</strain>
    </source>
</reference>
<evidence type="ECO:0000313" key="1">
    <source>
        <dbReference type="EMBL" id="KAG0410576.1"/>
    </source>
</evidence>
<comment type="caution">
    <text evidence="1">The sequence shown here is derived from an EMBL/GenBank/DDBJ whole genome shotgun (WGS) entry which is preliminary data.</text>
</comment>